<dbReference type="PANTHER" id="PTHR22603">
    <property type="entry name" value="CHOLINE/ETHANOALAMINE KINASE"/>
    <property type="match status" value="1"/>
</dbReference>
<dbReference type="Pfam" id="PF01633">
    <property type="entry name" value="Choline_kinase"/>
    <property type="match status" value="1"/>
</dbReference>
<sequence length="321" mass="36628">MSDQQEQVPMVVDGRVKHSKYIEVPAEVRDAIEQAKIWQGQTVFAQPLSGGLTNENWKVTDESSVPYFLKVPGKGTGFIDRSNVDAGTMRASDLGIGASVYEFDPETGIEITEFLDGWETCTTTSLRTQEQGIQAMDIYRKLHSGELFANTNTLFEQIDQHLEQVDSMSIDLPDWVHGLIGEYHDVKARFLASGLDIVPCHNDPMPGNFMVKNHEMRIIDFDFCGNNEESCEVALFLAEMFYDEEEMMPLLEEYFGKVNGHKLARVQAARVIGDVKWGLWGIINSVVRDVTFDYWKYGIWKLMRAYTYKKQLDWPKVKDSI</sequence>
<gene>
    <name evidence="1" type="ORF">D805_1389</name>
</gene>
<dbReference type="PATRIC" id="fig|1254439.12.peg.1382"/>
<accession>M4RDQ1</accession>
<dbReference type="GO" id="GO:0004305">
    <property type="term" value="F:ethanolamine kinase activity"/>
    <property type="evidence" value="ECO:0007669"/>
    <property type="project" value="TreeGrafter"/>
</dbReference>
<evidence type="ECO:0000313" key="2">
    <source>
        <dbReference type="Proteomes" id="UP000011835"/>
    </source>
</evidence>
<name>M4RDQ1_9BIFI</name>
<keyword evidence="1" id="KW-0808">Transferase</keyword>
<organism evidence="1 2">
    <name type="scientific">Bifidobacterium thermophilum RBL67</name>
    <dbReference type="NCBI Taxonomy" id="1254439"/>
    <lineage>
        <taxon>Bacteria</taxon>
        <taxon>Bacillati</taxon>
        <taxon>Actinomycetota</taxon>
        <taxon>Actinomycetes</taxon>
        <taxon>Bifidobacteriales</taxon>
        <taxon>Bifidobacteriaceae</taxon>
        <taxon>Bifidobacterium</taxon>
    </lineage>
</organism>
<dbReference type="Gene3D" id="3.90.1200.10">
    <property type="match status" value="1"/>
</dbReference>
<dbReference type="HOGENOM" id="CLU_055115_0_0_11"/>
<dbReference type="GO" id="GO:0006646">
    <property type="term" value="P:phosphatidylethanolamine biosynthetic process"/>
    <property type="evidence" value="ECO:0007669"/>
    <property type="project" value="TreeGrafter"/>
</dbReference>
<dbReference type="CDD" id="cd05151">
    <property type="entry name" value="ChoK-like"/>
    <property type="match status" value="1"/>
</dbReference>
<dbReference type="Proteomes" id="UP000011835">
    <property type="component" value="Chromosome"/>
</dbReference>
<evidence type="ECO:0000313" key="1">
    <source>
        <dbReference type="EMBL" id="AGH41656.1"/>
    </source>
</evidence>
<protein>
    <submittedName>
        <fullName evidence="1">Choline/ethanolamine kinase</fullName>
    </submittedName>
</protein>
<dbReference type="EMBL" id="CP004346">
    <property type="protein sequence ID" value="AGH41656.1"/>
    <property type="molecule type" value="Genomic_DNA"/>
</dbReference>
<keyword evidence="2" id="KW-1185">Reference proteome</keyword>
<dbReference type="Gene3D" id="3.30.200.20">
    <property type="entry name" value="Phosphorylase Kinase, domain 1"/>
    <property type="match status" value="1"/>
</dbReference>
<dbReference type="RefSeq" id="WP_015450913.1">
    <property type="nucleotide sequence ID" value="NC_020546.1"/>
</dbReference>
<dbReference type="PANTHER" id="PTHR22603:SF66">
    <property type="entry name" value="ETHANOLAMINE KINASE"/>
    <property type="match status" value="1"/>
</dbReference>
<dbReference type="GO" id="GO:0005737">
    <property type="term" value="C:cytoplasm"/>
    <property type="evidence" value="ECO:0007669"/>
    <property type="project" value="TreeGrafter"/>
</dbReference>
<keyword evidence="1" id="KW-0418">Kinase</keyword>
<dbReference type="AlphaFoldDB" id="M4RDQ1"/>
<reference evidence="1 2" key="1">
    <citation type="journal article" date="2013" name="Genome Announc.">
        <title>Complete Genome Sequence of the Probiotic Bifidobacterium thermophilum Strain RBL67.</title>
        <authorList>
            <person name="Jans C."/>
            <person name="Lacroix C."/>
            <person name="Follador R."/>
            <person name="Stevens M.J."/>
        </authorList>
    </citation>
    <scope>NUCLEOTIDE SEQUENCE [LARGE SCALE GENOMIC DNA]</scope>
    <source>
        <strain evidence="1 2">RBL67</strain>
    </source>
</reference>
<dbReference type="SUPFAM" id="SSF56112">
    <property type="entry name" value="Protein kinase-like (PK-like)"/>
    <property type="match status" value="1"/>
</dbReference>
<dbReference type="InterPro" id="IPR011009">
    <property type="entry name" value="Kinase-like_dom_sf"/>
</dbReference>
<dbReference type="KEGG" id="btp:D805_1389"/>
<proteinExistence type="predicted"/>